<comment type="caution">
    <text evidence="3">The sequence shown here is derived from an EMBL/GenBank/DDBJ whole genome shotgun (WGS) entry which is preliminary data.</text>
</comment>
<dbReference type="InterPro" id="IPR012677">
    <property type="entry name" value="Nucleotide-bd_a/b_plait_sf"/>
</dbReference>
<name>A0A086JGX4_TOXGO</name>
<evidence type="ECO:0000259" key="2">
    <source>
        <dbReference type="Pfam" id="PF17797"/>
    </source>
</evidence>
<dbReference type="SUPFAM" id="SSF54928">
    <property type="entry name" value="RNA-binding domain, RBD"/>
    <property type="match status" value="1"/>
</dbReference>
<evidence type="ECO:0000313" key="4">
    <source>
        <dbReference type="Proteomes" id="UP000028828"/>
    </source>
</evidence>
<organism evidence="3 4">
    <name type="scientific">Toxoplasma gondii p89</name>
    <dbReference type="NCBI Taxonomy" id="943119"/>
    <lineage>
        <taxon>Eukaryota</taxon>
        <taxon>Sar</taxon>
        <taxon>Alveolata</taxon>
        <taxon>Apicomplexa</taxon>
        <taxon>Conoidasida</taxon>
        <taxon>Coccidia</taxon>
        <taxon>Eucoccidiorida</taxon>
        <taxon>Eimeriorina</taxon>
        <taxon>Sarcocystidae</taxon>
        <taxon>Toxoplasma</taxon>
    </lineage>
</organism>
<protein>
    <submittedName>
        <fullName evidence="3">RNA recognition motif (A.K.A RRM, RBD, or RNP domain) protein</fullName>
    </submittedName>
</protein>
<dbReference type="GO" id="GO:0003676">
    <property type="term" value="F:nucleic acid binding"/>
    <property type="evidence" value="ECO:0007669"/>
    <property type="project" value="InterPro"/>
</dbReference>
<dbReference type="Gene3D" id="3.30.70.330">
    <property type="match status" value="1"/>
</dbReference>
<dbReference type="Proteomes" id="UP000028828">
    <property type="component" value="Unassembled WGS sequence"/>
</dbReference>
<dbReference type="CDD" id="cd00590">
    <property type="entry name" value="RRM_SF"/>
    <property type="match status" value="1"/>
</dbReference>
<evidence type="ECO:0000256" key="1">
    <source>
        <dbReference type="SAM" id="MobiDB-lite"/>
    </source>
</evidence>
<dbReference type="OrthoDB" id="347136at2759"/>
<sequence>MAGVDRKYTMRPVIPAERMDSCGRITIGNIPEGITEAQLKANLSHHGDAKVHMFVPACEHSAGWAWVSFSNRDEVVSVLQTAYEKSHARQKLEQGTAAEVEATPAPELEGKDAKKVNGASDKESWATSEGEGASSDVQSSEYSPEQSDDEPGSR</sequence>
<proteinExistence type="predicted"/>
<gene>
    <name evidence="3" type="ORF">TGP89_224130</name>
</gene>
<feature type="compositionally biased region" description="Polar residues" evidence="1">
    <location>
        <begin position="135"/>
        <end position="145"/>
    </location>
</feature>
<accession>A0A086JGX4</accession>
<dbReference type="Pfam" id="PF17797">
    <property type="entry name" value="RL"/>
    <property type="match status" value="1"/>
</dbReference>
<feature type="domain" description="RL" evidence="2">
    <location>
        <begin position="14"/>
        <end position="82"/>
    </location>
</feature>
<dbReference type="EMBL" id="AEYI02001960">
    <property type="protein sequence ID" value="KFG31392.1"/>
    <property type="molecule type" value="Genomic_DNA"/>
</dbReference>
<evidence type="ECO:0000313" key="3">
    <source>
        <dbReference type="EMBL" id="KFG31392.1"/>
    </source>
</evidence>
<dbReference type="InterPro" id="IPR035979">
    <property type="entry name" value="RBD_domain_sf"/>
</dbReference>
<reference evidence="3 4" key="1">
    <citation type="submission" date="2014-03" db="EMBL/GenBank/DDBJ databases">
        <authorList>
            <person name="Sibley D."/>
            <person name="Venepally P."/>
            <person name="Karamycheva S."/>
            <person name="Hadjithomas M."/>
            <person name="Khan A."/>
            <person name="Brunk B."/>
            <person name="Roos D."/>
            <person name="Caler E."/>
            <person name="Lorenzi H."/>
        </authorList>
    </citation>
    <scope>NUCLEOTIDE SEQUENCE [LARGE SCALE GENOMIC DNA]</scope>
    <source>
        <strain evidence="4">p89</strain>
    </source>
</reference>
<dbReference type="InterPro" id="IPR041252">
    <property type="entry name" value="RL"/>
</dbReference>
<dbReference type="AlphaFoldDB" id="A0A086JGX4"/>
<dbReference type="VEuPathDB" id="ToxoDB:TGP89_224130"/>
<feature type="region of interest" description="Disordered" evidence="1">
    <location>
        <begin position="87"/>
        <end position="154"/>
    </location>
</feature>
<feature type="compositionally biased region" description="Low complexity" evidence="1">
    <location>
        <begin position="96"/>
        <end position="107"/>
    </location>
</feature>
<feature type="compositionally biased region" description="Basic and acidic residues" evidence="1">
    <location>
        <begin position="108"/>
        <end position="124"/>
    </location>
</feature>